<dbReference type="AlphaFoldDB" id="A0A6S6TEN2"/>
<reference evidence="1" key="1">
    <citation type="submission" date="2020-01" db="EMBL/GenBank/DDBJ databases">
        <authorList>
            <person name="Meier V. D."/>
            <person name="Meier V D."/>
        </authorList>
    </citation>
    <scope>NUCLEOTIDE SEQUENCE</scope>
    <source>
        <strain evidence="1">HLG_WM_MAG_06</strain>
    </source>
</reference>
<proteinExistence type="predicted"/>
<dbReference type="EMBL" id="CACVAP010000070">
    <property type="protein sequence ID" value="CAA6813347.1"/>
    <property type="molecule type" value="Genomic_DNA"/>
</dbReference>
<protein>
    <submittedName>
        <fullName evidence="1">Uncharacterized protein</fullName>
    </submittedName>
</protein>
<organism evidence="1">
    <name type="scientific">uncultured Sulfurovum sp</name>
    <dbReference type="NCBI Taxonomy" id="269237"/>
    <lineage>
        <taxon>Bacteria</taxon>
        <taxon>Pseudomonadati</taxon>
        <taxon>Campylobacterota</taxon>
        <taxon>Epsilonproteobacteria</taxon>
        <taxon>Campylobacterales</taxon>
        <taxon>Sulfurovaceae</taxon>
        <taxon>Sulfurovum</taxon>
        <taxon>environmental samples</taxon>
    </lineage>
</organism>
<accession>A0A6S6TEN2</accession>
<evidence type="ECO:0000313" key="1">
    <source>
        <dbReference type="EMBL" id="CAA6813347.1"/>
    </source>
</evidence>
<sequence length="111" mass="13296">MKKIILYRYFIVVEHYSVQFYFSKQFDKILTIGSFGIKTRNESEDNKRCEKLYKKMRKWIKDNYTNNLVVFNTKTMKREDAKPSSGGGIWVSSRVEKLLENNLRILLVNFI</sequence>
<name>A0A6S6TEN2_9BACT</name>
<gene>
    <name evidence="1" type="ORF">HELGO_WM48495</name>
</gene>